<gene>
    <name evidence="2" type="ORF">GCM10022422_11300</name>
</gene>
<evidence type="ECO:0000313" key="3">
    <source>
        <dbReference type="Proteomes" id="UP001501367"/>
    </source>
</evidence>
<reference evidence="3" key="1">
    <citation type="journal article" date="2019" name="Int. J. Syst. Evol. Microbiol.">
        <title>The Global Catalogue of Microorganisms (GCM) 10K type strain sequencing project: providing services to taxonomists for standard genome sequencing and annotation.</title>
        <authorList>
            <consortium name="The Broad Institute Genomics Platform"/>
            <consortium name="The Broad Institute Genome Sequencing Center for Infectious Disease"/>
            <person name="Wu L."/>
            <person name="Ma J."/>
        </authorList>
    </citation>
    <scope>NUCLEOTIDE SEQUENCE [LARGE SCALE GENOMIC DNA]</scope>
    <source>
        <strain evidence="3">JCM 17336</strain>
    </source>
</reference>
<sequence>MKKFTKLIMLSLFFGTIITTTSCNNEEIDTDQLTSQDTKIGKAKDWFDSYKSNSTTNKSEEGEINKAFRNLDYYWENAKVIKLDNNATGISVPVKDNPENPEYKGQKMLYLYESDSKYQALLQEIFLDSKDKIDDEQKKLGFGDLTLFSGYILNWDLKKGFLKGAKLKDGIVIGDVQNVITLLDEDIRNGTASKMIEMFDDSSNYGGERDDTLQKGGTAAIPLNNVIVVQKSPAPAPRDFSIAGAFGGDGGSSGYSGTPTGGGSSGTINTVTEISSIKSVNQLKATINNTDINAKDLKFVQNNNVIVSSATIGLLPWLDL</sequence>
<evidence type="ECO:0000256" key="1">
    <source>
        <dbReference type="SAM" id="SignalP"/>
    </source>
</evidence>
<keyword evidence="1" id="KW-0732">Signal</keyword>
<proteinExistence type="predicted"/>
<accession>A0ABP7F6U0</accession>
<feature type="signal peptide" evidence="1">
    <location>
        <begin position="1"/>
        <end position="25"/>
    </location>
</feature>
<evidence type="ECO:0000313" key="2">
    <source>
        <dbReference type="EMBL" id="GAA3730858.1"/>
    </source>
</evidence>
<evidence type="ECO:0008006" key="4">
    <source>
        <dbReference type="Google" id="ProtNLM"/>
    </source>
</evidence>
<protein>
    <recommendedName>
        <fullName evidence="4">Lipoprotein</fullName>
    </recommendedName>
</protein>
<keyword evidence="3" id="KW-1185">Reference proteome</keyword>
<dbReference type="PROSITE" id="PS51257">
    <property type="entry name" value="PROKAR_LIPOPROTEIN"/>
    <property type="match status" value="1"/>
</dbReference>
<comment type="caution">
    <text evidence="2">The sequence shown here is derived from an EMBL/GenBank/DDBJ whole genome shotgun (WGS) entry which is preliminary data.</text>
</comment>
<feature type="chain" id="PRO_5047440795" description="Lipoprotein" evidence="1">
    <location>
        <begin position="26"/>
        <end position="320"/>
    </location>
</feature>
<dbReference type="RefSeq" id="WP_278022119.1">
    <property type="nucleotide sequence ID" value="NZ_BAABDT010000002.1"/>
</dbReference>
<dbReference type="Proteomes" id="UP001501367">
    <property type="component" value="Unassembled WGS sequence"/>
</dbReference>
<name>A0ABP7F6U0_9FLAO</name>
<dbReference type="EMBL" id="BAABDT010000002">
    <property type="protein sequence ID" value="GAA3730858.1"/>
    <property type="molecule type" value="Genomic_DNA"/>
</dbReference>
<organism evidence="2 3">
    <name type="scientific">Flavobacterium ginsengisoli</name>
    <dbReference type="NCBI Taxonomy" id="871694"/>
    <lineage>
        <taxon>Bacteria</taxon>
        <taxon>Pseudomonadati</taxon>
        <taxon>Bacteroidota</taxon>
        <taxon>Flavobacteriia</taxon>
        <taxon>Flavobacteriales</taxon>
        <taxon>Flavobacteriaceae</taxon>
        <taxon>Flavobacterium</taxon>
    </lineage>
</organism>